<protein>
    <submittedName>
        <fullName evidence="1">Uncharacterized protein</fullName>
    </submittedName>
</protein>
<reference evidence="1" key="1">
    <citation type="submission" date="2017-07" db="EMBL/GenBank/DDBJ databases">
        <title>The cable genome - Insights into the physiology and evolution of filamentous bacteria capable of sulfide oxidation via long distance electron transfer.</title>
        <authorList>
            <person name="Thorup C."/>
            <person name="Bjerg J.T."/>
            <person name="Schreiber L."/>
            <person name="Nielsen L.P."/>
            <person name="Kjeldsen K.U."/>
            <person name="Boesen T."/>
            <person name="Boggild A."/>
            <person name="Meysman F."/>
            <person name="Geelhoed J."/>
            <person name="Schramm A."/>
        </authorList>
    </citation>
    <scope>NUCLEOTIDE SEQUENCE [LARGE SCALE GENOMIC DNA]</scope>
    <source>
        <strain evidence="1">GS</strain>
    </source>
</reference>
<dbReference type="AlphaFoldDB" id="A0A521G2B3"/>
<gene>
    <name evidence="1" type="ORF">CDV28_11319</name>
</gene>
<name>A0A521G2B3_9BACT</name>
<proteinExistence type="predicted"/>
<evidence type="ECO:0000313" key="1">
    <source>
        <dbReference type="EMBL" id="TAA74991.1"/>
    </source>
</evidence>
<evidence type="ECO:0000313" key="2">
    <source>
        <dbReference type="Proteomes" id="UP000316238"/>
    </source>
</evidence>
<sequence length="67" mass="7358">MLERNESTLERALEKAAKIICSLQYGRCPVQEEHFPGCPSVCNEDSLPWQCWVSYLRATATGAGAAA</sequence>
<dbReference type="EMBL" id="NQJD01000013">
    <property type="protein sequence ID" value="TAA74991.1"/>
    <property type="molecule type" value="Genomic_DNA"/>
</dbReference>
<keyword evidence="2" id="KW-1185">Reference proteome</keyword>
<comment type="caution">
    <text evidence="1">The sequence shown here is derived from an EMBL/GenBank/DDBJ whole genome shotgun (WGS) entry which is preliminary data.</text>
</comment>
<organism evidence="1 2">
    <name type="scientific">Candidatus Electronema aureum</name>
    <dbReference type="NCBI Taxonomy" id="2005002"/>
    <lineage>
        <taxon>Bacteria</taxon>
        <taxon>Pseudomonadati</taxon>
        <taxon>Thermodesulfobacteriota</taxon>
        <taxon>Desulfobulbia</taxon>
        <taxon>Desulfobulbales</taxon>
        <taxon>Desulfobulbaceae</taxon>
        <taxon>Candidatus Electronema</taxon>
    </lineage>
</organism>
<accession>A0A521G2B3</accession>
<dbReference type="Proteomes" id="UP000316238">
    <property type="component" value="Unassembled WGS sequence"/>
</dbReference>